<evidence type="ECO:0000313" key="1">
    <source>
        <dbReference type="EMBL" id="SVD98154.1"/>
    </source>
</evidence>
<proteinExistence type="predicted"/>
<protein>
    <submittedName>
        <fullName evidence="1">Uncharacterized protein</fullName>
    </submittedName>
</protein>
<gene>
    <name evidence="1" type="ORF">METZ01_LOCUS451008</name>
</gene>
<dbReference type="EMBL" id="UINC01186099">
    <property type="protein sequence ID" value="SVD98154.1"/>
    <property type="molecule type" value="Genomic_DNA"/>
</dbReference>
<feature type="non-terminal residue" evidence="1">
    <location>
        <position position="25"/>
    </location>
</feature>
<sequence length="25" mass="3018">TLGRRDTSYNRRYPMVDSITRYAIL</sequence>
<name>A0A382ZRP0_9ZZZZ</name>
<feature type="non-terminal residue" evidence="1">
    <location>
        <position position="1"/>
    </location>
</feature>
<reference evidence="1" key="1">
    <citation type="submission" date="2018-05" db="EMBL/GenBank/DDBJ databases">
        <authorList>
            <person name="Lanie J.A."/>
            <person name="Ng W.-L."/>
            <person name="Kazmierczak K.M."/>
            <person name="Andrzejewski T.M."/>
            <person name="Davidsen T.M."/>
            <person name="Wayne K.J."/>
            <person name="Tettelin H."/>
            <person name="Glass J.I."/>
            <person name="Rusch D."/>
            <person name="Podicherti R."/>
            <person name="Tsui H.-C.T."/>
            <person name="Winkler M.E."/>
        </authorList>
    </citation>
    <scope>NUCLEOTIDE SEQUENCE</scope>
</reference>
<accession>A0A382ZRP0</accession>
<dbReference type="AlphaFoldDB" id="A0A382ZRP0"/>
<organism evidence="1">
    <name type="scientific">marine metagenome</name>
    <dbReference type="NCBI Taxonomy" id="408172"/>
    <lineage>
        <taxon>unclassified sequences</taxon>
        <taxon>metagenomes</taxon>
        <taxon>ecological metagenomes</taxon>
    </lineage>
</organism>